<gene>
    <name evidence="4" type="ORF">pWBG637_00015</name>
</gene>
<keyword evidence="4" id="KW-0614">Plasmid</keyword>
<dbReference type="EMBL" id="KX086582">
    <property type="protein sequence ID" value="AOF44141.1"/>
    <property type="molecule type" value="Genomic_DNA"/>
</dbReference>
<organism evidence="4">
    <name type="scientific">Staphylococcus aureus</name>
    <dbReference type="NCBI Taxonomy" id="1280"/>
    <lineage>
        <taxon>Bacteria</taxon>
        <taxon>Bacillati</taxon>
        <taxon>Bacillota</taxon>
        <taxon>Bacilli</taxon>
        <taxon>Bacillales</taxon>
        <taxon>Staphylococcaceae</taxon>
        <taxon>Staphylococcus</taxon>
    </lineage>
</organism>
<feature type="region of interest" description="Disordered" evidence="1">
    <location>
        <begin position="194"/>
        <end position="220"/>
    </location>
</feature>
<proteinExistence type="predicted"/>
<evidence type="ECO:0000256" key="1">
    <source>
        <dbReference type="SAM" id="MobiDB-lite"/>
    </source>
</evidence>
<name>A0A1B3ISU8_STAAU</name>
<evidence type="ECO:0000259" key="3">
    <source>
        <dbReference type="Pfam" id="PF18008"/>
    </source>
</evidence>
<evidence type="ECO:0008006" key="5">
    <source>
        <dbReference type="Google" id="ProtNLM"/>
    </source>
</evidence>
<geneLocation type="plasmid" evidence="4">
    <name>pWBG637</name>
</geneLocation>
<feature type="domain" description="Replication initiator A N-terminal" evidence="2">
    <location>
        <begin position="50"/>
        <end position="124"/>
    </location>
</feature>
<accession>A0A1B3ISU8</accession>
<sequence length="364" mass="43450">MIFSLVQAPRLLNKHKKCKRFITSYQTKIRKEVFIMSEQRFNIQQQYREKFYQLPKVFFTNEKYMQLSNDAKIAYALLKDRLELSIKNNWFDENGDIFFIFTNENLKTILNCHDGKLTKIKKELSKADLLEQVRCGQGKPNKLYLKNPTITKEDVYELKKQEETSVEPSNDAEMRKSHFKKCENRISRNAEIAQQEMRKSHTNDTDLSNTEYIDTDNNDMNDLNDIEFKNKISNHSNHSHHDSLNSDEEALKFTELQEFPEQSKHYLNNFSYKELKVVKEIILKAKKSFNTEHNTTYMLEDIDYDLVNVLKRFKSKVYTKHESVETMQGYLMKCIKMELEELHSLNMRKKNFKNSSWNIFSQMD</sequence>
<protein>
    <recommendedName>
        <fullName evidence="5">Replication initiator protein A</fullName>
    </recommendedName>
</protein>
<reference evidence="4" key="1">
    <citation type="submission" date="2016-04" db="EMBL/GenBank/DDBJ databases">
        <title>Sequencing of conjugative plasmid pWBG637.</title>
        <authorList>
            <person name="Ramsay J.P."/>
        </authorList>
    </citation>
    <scope>NUCLEOTIDE SEQUENCE</scope>
    <source>
        <strain evidence="4">WBG1024</strain>
        <plasmid evidence="4">pWBG637</plasmid>
    </source>
</reference>
<dbReference type="InterPro" id="IPR041151">
    <property type="entry name" value="Bac_RepA_C"/>
</dbReference>
<dbReference type="InterPro" id="IPR010724">
    <property type="entry name" value="RepA_N"/>
</dbReference>
<evidence type="ECO:0000313" key="4">
    <source>
        <dbReference type="EMBL" id="AOF44141.1"/>
    </source>
</evidence>
<feature type="domain" description="Replication initiator protein A C-terminal" evidence="3">
    <location>
        <begin position="263"/>
        <end position="342"/>
    </location>
</feature>
<dbReference type="AlphaFoldDB" id="A0A1B3ISU8"/>
<evidence type="ECO:0000259" key="2">
    <source>
        <dbReference type="Pfam" id="PF06970"/>
    </source>
</evidence>
<dbReference type="Pfam" id="PF18008">
    <property type="entry name" value="Bac_RepA_C"/>
    <property type="match status" value="1"/>
</dbReference>
<dbReference type="Pfam" id="PF06970">
    <property type="entry name" value="RepA_N"/>
    <property type="match status" value="1"/>
</dbReference>